<accession>A0AAT9HMA8</accession>
<proteinExistence type="predicted"/>
<evidence type="ECO:0000313" key="1">
    <source>
        <dbReference type="EMBL" id="BFO18585.1"/>
    </source>
</evidence>
<protein>
    <submittedName>
        <fullName evidence="1">Uncharacterized protein</fullName>
    </submittedName>
</protein>
<reference evidence="1" key="1">
    <citation type="submission" date="2024-06" db="EMBL/GenBank/DDBJ databases">
        <authorList>
            <consortium name="consrtm"/>
            <person name="Uemura M."/>
            <person name="Terahara T."/>
        </authorList>
    </citation>
    <scope>NUCLEOTIDE SEQUENCE</scope>
    <source>
        <strain evidence="1">KM77-8</strain>
    </source>
</reference>
<organism evidence="1">
    <name type="scientific">Streptomyces haneummycinicus</name>
    <dbReference type="NCBI Taxonomy" id="3074435"/>
    <lineage>
        <taxon>Bacteria</taxon>
        <taxon>Bacillati</taxon>
        <taxon>Actinomycetota</taxon>
        <taxon>Actinomycetes</taxon>
        <taxon>Kitasatosporales</taxon>
        <taxon>Streptomycetaceae</taxon>
        <taxon>Streptomyces</taxon>
    </lineage>
</organism>
<dbReference type="EMBL" id="AP035768">
    <property type="protein sequence ID" value="BFO18585.1"/>
    <property type="molecule type" value="Genomic_DNA"/>
</dbReference>
<sequence>MPAAVLGHLAALCTGRAGALAAATAGAAVVVLVFALLARPLRLTELGALLSGIRRRAARS</sequence>
<reference evidence="1" key="2">
    <citation type="submission" date="2024-07" db="EMBL/GenBank/DDBJ databases">
        <title>Streptomyces haneummycinica sp. nov., a new antibiotic-producing actinobacterium isolated from marine sediment.</title>
        <authorList>
            <person name="Uemura M."/>
            <person name="Hamada M."/>
            <person name="Hirano S."/>
            <person name="Kobayashi K."/>
            <person name="Ohshiro T."/>
            <person name="Kobayashi T."/>
            <person name="Terahara T."/>
        </authorList>
    </citation>
    <scope>NUCLEOTIDE SEQUENCE</scope>
    <source>
        <strain evidence="1">KM77-8</strain>
    </source>
</reference>
<name>A0AAT9HMA8_9ACTN</name>
<dbReference type="AlphaFoldDB" id="A0AAT9HMA8"/>
<gene>
    <name evidence="1" type="ORF">SHKM778_49730</name>
</gene>